<sequence>METTELLQERSGNFGGGDMKQYSDEGSSRDDTDNWVASAVEITPRRHFAKEVRLLPNERMGWWSAQKFDRRSRRWRTHGSNANSGARMARFPIATTTAATDYSRRLDSPHRGVCANDYSVLQAETSPRTSHEPHRKRVSCPVHLPVVVWVPEGLLPRDFGYVRLDSAKYRKWQVLAPPTFGGGEPAYTTPTGILQRPPDESEDDMKARRAQENNESLSRRERAAIPRTACGEPSAGTSNDQSGGTDATNEALKSLFEPGHRVWLYIDRVKPGLTKKLAPRWHGPFRIKKKLEEYAYELELPDRRIPLLPSRPCLQAQARERIWRPVEDSLGSRYYRKIAFRLRRINAA</sequence>
<dbReference type="InterPro" id="IPR056924">
    <property type="entry name" value="SH3_Tf2-1"/>
</dbReference>
<organism evidence="3 4">
    <name type="scientific">Phytophthora lilii</name>
    <dbReference type="NCBI Taxonomy" id="2077276"/>
    <lineage>
        <taxon>Eukaryota</taxon>
        <taxon>Sar</taxon>
        <taxon>Stramenopiles</taxon>
        <taxon>Oomycota</taxon>
        <taxon>Peronosporomycetes</taxon>
        <taxon>Peronosporales</taxon>
        <taxon>Peronosporaceae</taxon>
        <taxon>Phytophthora</taxon>
    </lineage>
</organism>
<keyword evidence="4" id="KW-1185">Reference proteome</keyword>
<feature type="region of interest" description="Disordered" evidence="1">
    <location>
        <begin position="180"/>
        <end position="247"/>
    </location>
</feature>
<dbReference type="Pfam" id="PF24626">
    <property type="entry name" value="SH3_Tf2-1"/>
    <property type="match status" value="1"/>
</dbReference>
<feature type="region of interest" description="Disordered" evidence="1">
    <location>
        <begin position="1"/>
        <end position="32"/>
    </location>
</feature>
<dbReference type="Proteomes" id="UP001165083">
    <property type="component" value="Unassembled WGS sequence"/>
</dbReference>
<feature type="compositionally biased region" description="Polar residues" evidence="1">
    <location>
        <begin position="235"/>
        <end position="247"/>
    </location>
</feature>
<proteinExistence type="predicted"/>
<gene>
    <name evidence="3" type="ORF">Plil01_000695600</name>
</gene>
<evidence type="ECO:0000313" key="4">
    <source>
        <dbReference type="Proteomes" id="UP001165083"/>
    </source>
</evidence>
<evidence type="ECO:0000313" key="3">
    <source>
        <dbReference type="EMBL" id="GMF18560.1"/>
    </source>
</evidence>
<evidence type="ECO:0000256" key="1">
    <source>
        <dbReference type="SAM" id="MobiDB-lite"/>
    </source>
</evidence>
<comment type="caution">
    <text evidence="3">The sequence shown here is derived from an EMBL/GenBank/DDBJ whole genome shotgun (WGS) entry which is preliminary data.</text>
</comment>
<evidence type="ECO:0000259" key="2">
    <source>
        <dbReference type="Pfam" id="PF24626"/>
    </source>
</evidence>
<dbReference type="EMBL" id="BSXW01000320">
    <property type="protein sequence ID" value="GMF18560.1"/>
    <property type="molecule type" value="Genomic_DNA"/>
</dbReference>
<reference evidence="3" key="1">
    <citation type="submission" date="2023-04" db="EMBL/GenBank/DDBJ databases">
        <title>Phytophthora lilii NBRC 32176.</title>
        <authorList>
            <person name="Ichikawa N."/>
            <person name="Sato H."/>
            <person name="Tonouchi N."/>
        </authorList>
    </citation>
    <scope>NUCLEOTIDE SEQUENCE</scope>
    <source>
        <strain evidence="3">NBRC 32176</strain>
    </source>
</reference>
<dbReference type="OrthoDB" id="128850at2759"/>
<protein>
    <submittedName>
        <fullName evidence="3">Unnamed protein product</fullName>
    </submittedName>
</protein>
<accession>A0A9W6TRZ1</accession>
<feature type="compositionally biased region" description="Basic and acidic residues" evidence="1">
    <location>
        <begin position="21"/>
        <end position="32"/>
    </location>
</feature>
<dbReference type="AlphaFoldDB" id="A0A9W6TRZ1"/>
<name>A0A9W6TRZ1_9STRA</name>
<feature type="compositionally biased region" description="Basic and acidic residues" evidence="1">
    <location>
        <begin position="204"/>
        <end position="224"/>
    </location>
</feature>
<feature type="domain" description="Tf2-1-like SH3-like" evidence="2">
    <location>
        <begin position="271"/>
        <end position="302"/>
    </location>
</feature>